<name>A0ABS7E7B5_9GAMM</name>
<gene>
    <name evidence="2" type="ORF">K0625_14670</name>
</gene>
<dbReference type="Proteomes" id="UP001195963">
    <property type="component" value="Unassembled WGS sequence"/>
</dbReference>
<dbReference type="RefSeq" id="WP_220110374.1">
    <property type="nucleotide sequence ID" value="NZ_JAHZST010000010.1"/>
</dbReference>
<feature type="chain" id="PRO_5047291636" evidence="1">
    <location>
        <begin position="33"/>
        <end position="183"/>
    </location>
</feature>
<keyword evidence="3" id="KW-1185">Reference proteome</keyword>
<comment type="caution">
    <text evidence="2">The sequence shown here is derived from an EMBL/GenBank/DDBJ whole genome shotgun (WGS) entry which is preliminary data.</text>
</comment>
<organism evidence="2 3">
    <name type="scientific">Shewanella nanhaiensis</name>
    <dbReference type="NCBI Taxonomy" id="2864872"/>
    <lineage>
        <taxon>Bacteria</taxon>
        <taxon>Pseudomonadati</taxon>
        <taxon>Pseudomonadota</taxon>
        <taxon>Gammaproteobacteria</taxon>
        <taxon>Alteromonadales</taxon>
        <taxon>Shewanellaceae</taxon>
        <taxon>Shewanella</taxon>
    </lineage>
</organism>
<sequence>MNIKTKKSPKYIKAATTLAVLACLGISSIAQAVPWCHRGTIVQIADVTWNQAQIMANFTGSIPGGVADTEVYTTYHSTYNYANTFAGGGGGFGGYSVPGSGQVRVIHYAPYTLTNMVGPGYYYTSQGVKFKLDKCYTIPPLMEHKEVARFEPTNPETGIEVVPYEKLEAMQEYWRQSEEQERK</sequence>
<protein>
    <submittedName>
        <fullName evidence="2">Uncharacterized protein</fullName>
    </submittedName>
</protein>
<keyword evidence="1" id="KW-0732">Signal</keyword>
<dbReference type="EMBL" id="JAHZST010000010">
    <property type="protein sequence ID" value="MBW8184902.1"/>
    <property type="molecule type" value="Genomic_DNA"/>
</dbReference>
<evidence type="ECO:0000256" key="1">
    <source>
        <dbReference type="SAM" id="SignalP"/>
    </source>
</evidence>
<accession>A0ABS7E7B5</accession>
<proteinExistence type="predicted"/>
<evidence type="ECO:0000313" key="2">
    <source>
        <dbReference type="EMBL" id="MBW8184902.1"/>
    </source>
</evidence>
<feature type="signal peptide" evidence="1">
    <location>
        <begin position="1"/>
        <end position="32"/>
    </location>
</feature>
<reference evidence="2 3" key="1">
    <citation type="submission" date="2021-07" db="EMBL/GenBank/DDBJ databases">
        <title>Shewanella sp. nov, isolated from SCS.</title>
        <authorList>
            <person name="Cao W.R."/>
        </authorList>
    </citation>
    <scope>NUCLEOTIDE SEQUENCE [LARGE SCALE GENOMIC DNA]</scope>
    <source>
        <strain evidence="2 3">NR704-98</strain>
    </source>
</reference>
<evidence type="ECO:0000313" key="3">
    <source>
        <dbReference type="Proteomes" id="UP001195963"/>
    </source>
</evidence>